<dbReference type="InterPro" id="IPR025742">
    <property type="entry name" value="CSTF2_hinge"/>
</dbReference>
<keyword evidence="1" id="KW-0694">RNA-binding</keyword>
<evidence type="ECO:0000256" key="1">
    <source>
        <dbReference type="PROSITE-ProRule" id="PRU00176"/>
    </source>
</evidence>
<comment type="caution">
    <text evidence="4">The sequence shown here is derived from an EMBL/GenBank/DDBJ whole genome shotgun (WGS) entry which is preliminary data.</text>
</comment>
<evidence type="ECO:0000313" key="4">
    <source>
        <dbReference type="EMBL" id="CAK9049490.1"/>
    </source>
</evidence>
<dbReference type="Gene3D" id="3.30.70.330">
    <property type="match status" value="1"/>
</dbReference>
<dbReference type="EMBL" id="CAXAMM010021200">
    <property type="protein sequence ID" value="CAK9049490.1"/>
    <property type="molecule type" value="Genomic_DNA"/>
</dbReference>
<feature type="non-terminal residue" evidence="4">
    <location>
        <position position="179"/>
    </location>
</feature>
<evidence type="ECO:0000256" key="2">
    <source>
        <dbReference type="SAM" id="MobiDB-lite"/>
    </source>
</evidence>
<feature type="region of interest" description="Disordered" evidence="2">
    <location>
        <begin position="127"/>
        <end position="146"/>
    </location>
</feature>
<evidence type="ECO:0000259" key="3">
    <source>
        <dbReference type="PROSITE" id="PS50102"/>
    </source>
</evidence>
<name>A0ABP0MH64_9DINO</name>
<dbReference type="SUPFAM" id="SSF54928">
    <property type="entry name" value="RNA-binding domain, RBD"/>
    <property type="match status" value="1"/>
</dbReference>
<protein>
    <submittedName>
        <fullName evidence="4">Cleavage stimulation factor subunit 2 (CF-1 64 kDa subunit) (Cleavage stimulation factor 64 kDa subunit) (CSTF 64 kDa subunit) (CstF-64)</fullName>
    </submittedName>
</protein>
<evidence type="ECO:0000313" key="5">
    <source>
        <dbReference type="Proteomes" id="UP001642464"/>
    </source>
</evidence>
<dbReference type="PANTHER" id="PTHR45735">
    <property type="entry name" value="CLEAVAGE STIMULATION FACTOR SUBUNIT 2"/>
    <property type="match status" value="1"/>
</dbReference>
<dbReference type="PROSITE" id="PS50102">
    <property type="entry name" value="RRM"/>
    <property type="match status" value="1"/>
</dbReference>
<feature type="compositionally biased region" description="Polar residues" evidence="2">
    <location>
        <begin position="129"/>
        <end position="142"/>
    </location>
</feature>
<dbReference type="Pfam" id="PF00076">
    <property type="entry name" value="RRM_1"/>
    <property type="match status" value="1"/>
</dbReference>
<sequence length="179" mass="19818">LVMDKETSGMHKGFAFCEYVEEKHAVAAINSLDGLELSGRRLKVDTTEGGKVGDESGAARISAETKKEIENALRKLTMSEIYDIVSEMKMLIQRNRDHAYSLLKSKPVLAQALLTAQLMLGMAQISAGGHTTTEPPAATQFSNDDDDQELARQLLSLTPEQINALEPAERERVLEFRRK</sequence>
<dbReference type="InterPro" id="IPR012677">
    <property type="entry name" value="Nucleotide-bd_a/b_plait_sf"/>
</dbReference>
<dbReference type="Pfam" id="PF14327">
    <property type="entry name" value="CSTF2_hinge"/>
    <property type="match status" value="1"/>
</dbReference>
<dbReference type="Gene3D" id="1.10.20.70">
    <property type="entry name" value="Transcription termination and cleavage factor, C-terminal domain"/>
    <property type="match status" value="1"/>
</dbReference>
<dbReference type="InterPro" id="IPR000504">
    <property type="entry name" value="RRM_dom"/>
</dbReference>
<dbReference type="InterPro" id="IPR035979">
    <property type="entry name" value="RBD_domain_sf"/>
</dbReference>
<keyword evidence="5" id="KW-1185">Reference proteome</keyword>
<feature type="non-terminal residue" evidence="4">
    <location>
        <position position="1"/>
    </location>
</feature>
<dbReference type="Proteomes" id="UP001642464">
    <property type="component" value="Unassembled WGS sequence"/>
</dbReference>
<reference evidence="4 5" key="1">
    <citation type="submission" date="2024-02" db="EMBL/GenBank/DDBJ databases">
        <authorList>
            <person name="Chen Y."/>
            <person name="Shah S."/>
            <person name="Dougan E. K."/>
            <person name="Thang M."/>
            <person name="Chan C."/>
        </authorList>
    </citation>
    <scope>NUCLEOTIDE SEQUENCE [LARGE SCALE GENOMIC DNA]</scope>
</reference>
<feature type="domain" description="RRM" evidence="3">
    <location>
        <begin position="1"/>
        <end position="49"/>
    </location>
</feature>
<organism evidence="4 5">
    <name type="scientific">Durusdinium trenchii</name>
    <dbReference type="NCBI Taxonomy" id="1381693"/>
    <lineage>
        <taxon>Eukaryota</taxon>
        <taxon>Sar</taxon>
        <taxon>Alveolata</taxon>
        <taxon>Dinophyceae</taxon>
        <taxon>Suessiales</taxon>
        <taxon>Symbiodiniaceae</taxon>
        <taxon>Durusdinium</taxon>
    </lineage>
</organism>
<proteinExistence type="predicted"/>
<accession>A0ABP0MH64</accession>
<dbReference type="InterPro" id="IPR038192">
    <property type="entry name" value="CSTF_C_sf"/>
</dbReference>
<dbReference type="PANTHER" id="PTHR45735:SF2">
    <property type="entry name" value="CLEAVAGE STIMULATION FACTOR SUBUNIT 2"/>
    <property type="match status" value="1"/>
</dbReference>
<gene>
    <name evidence="4" type="ORF">SCF082_LOCUS27431</name>
</gene>